<dbReference type="EMBL" id="JAHXCT010000001">
    <property type="protein sequence ID" value="MBW4768499.1"/>
    <property type="molecule type" value="Genomic_DNA"/>
</dbReference>
<keyword evidence="9" id="KW-1185">Reference proteome</keyword>
<dbReference type="InterPro" id="IPR015883">
    <property type="entry name" value="Glyco_hydro_20_cat"/>
</dbReference>
<evidence type="ECO:0000256" key="4">
    <source>
        <dbReference type="ARBA" id="ARBA00023295"/>
    </source>
</evidence>
<dbReference type="PANTHER" id="PTHR22600:SF57">
    <property type="entry name" value="BETA-N-ACETYLHEXOSAMINIDASE"/>
    <property type="match status" value="1"/>
</dbReference>
<reference evidence="8 9" key="1">
    <citation type="submission" date="2021-07" db="EMBL/GenBank/DDBJ databases">
        <title>Genomic diversity and antimicrobial resistance of Prevotella spp. isolated from chronic lung disease airways.</title>
        <authorList>
            <person name="Webb K.A."/>
            <person name="Olagoke O.S."/>
            <person name="Baird T."/>
            <person name="Neill J."/>
            <person name="Pham A."/>
            <person name="Wells T.J."/>
            <person name="Ramsay K.A."/>
            <person name="Bell S.C."/>
            <person name="Sarovich D.S."/>
            <person name="Price E.P."/>
        </authorList>
    </citation>
    <scope>NUCLEOTIDE SEQUENCE [LARGE SCALE GENOMIC DNA]</scope>
    <source>
        <strain evidence="8 9">SCHI0011.S.12</strain>
    </source>
</reference>
<evidence type="ECO:0000313" key="9">
    <source>
        <dbReference type="Proteomes" id="UP000788426"/>
    </source>
</evidence>
<name>A0ABS6YCN6_9BACT</name>
<evidence type="ECO:0000259" key="7">
    <source>
        <dbReference type="Pfam" id="PF02838"/>
    </source>
</evidence>
<feature type="domain" description="Glycoside hydrolase family 20 catalytic" evidence="6">
    <location>
        <begin position="153"/>
        <end position="259"/>
    </location>
</feature>
<evidence type="ECO:0000256" key="3">
    <source>
        <dbReference type="ARBA" id="ARBA00022801"/>
    </source>
</evidence>
<dbReference type="EC" id="3.2.1.52" evidence="2"/>
<dbReference type="Proteomes" id="UP000788426">
    <property type="component" value="Unassembled WGS sequence"/>
</dbReference>
<organism evidence="8 9">
    <name type="scientific">Hoylesella nanceiensis</name>
    <dbReference type="NCBI Taxonomy" id="425941"/>
    <lineage>
        <taxon>Bacteria</taxon>
        <taxon>Pseudomonadati</taxon>
        <taxon>Bacteroidota</taxon>
        <taxon>Bacteroidia</taxon>
        <taxon>Bacteroidales</taxon>
        <taxon>Prevotellaceae</taxon>
        <taxon>Hoylesella</taxon>
    </lineage>
</organism>
<dbReference type="InterPro" id="IPR015882">
    <property type="entry name" value="HEX_bac_N"/>
</dbReference>
<protein>
    <recommendedName>
        <fullName evidence="2">beta-N-acetylhexosaminidase</fullName>
        <ecNumber evidence="2">3.2.1.52</ecNumber>
    </recommendedName>
</protein>
<feature type="signal peptide" evidence="5">
    <location>
        <begin position="1"/>
        <end position="22"/>
    </location>
</feature>
<gene>
    <name evidence="8" type="ORF">KZO38_01775</name>
</gene>
<sequence>MILYKALLFSFLLTIYASNSMAKVIHLLPKPQYVHSETSTKSFSLNRKIQVKSVVKCWYLEQFLNNHKVKVDSSSSVCIEVLLVDSIKNIFDYELSGYENESYSLKVQANKITIKAVSQVGVIRAVQTLEQLSEGTPNNSLIECVEIVDYPAFKLRGFMHDTGRSYISIEDLKTQIRLLSRFKINTFHWHLTENQAWRFEVKAYPQLTNAGAMTRHKGLFYTQEECTSLEKYAKMHGITIIPEIDMPGHSDAFVCAMGHDMQTDEGMKELKVVLKEVAQTFPNAPFIHIGADEKRIVYPHFIKEIAAYIHQLGRKCVIWMPIQGEFSDVDMAQLWSTAGKMVKGIPNIDCRYNYINHFDVFADIVGIYKSNIYYQPKGNANLAGLVVALWNDHKLSSTKDMLMQNNFYASVLATAERSWIGGGKEYIEKGGTMLPIQGDEFKSFRDWERRFIFHKRQSLSNEPIPYVEQTNIKWLITEPIPSKYDALSMFLPQNYNPSKSIKIADSVYSVRECVGGGIYLRHTWGKIVPSLYSDAKYGNTVFASTSIYSPTKRTVGALIELQNYSRSEHDLAPPKGDWDYKGSKIWINNKEIMPPNWIQCGIEVDNETNLLDANFTGRKPVRITLEKGWNKVLIKLPYKETKGIRLNKWMFTFVITDLSGKEALSDIIYNPRH</sequence>
<feature type="chain" id="PRO_5047016499" description="beta-N-acetylhexosaminidase" evidence="5">
    <location>
        <begin position="23"/>
        <end position="673"/>
    </location>
</feature>
<dbReference type="PANTHER" id="PTHR22600">
    <property type="entry name" value="BETA-HEXOSAMINIDASE"/>
    <property type="match status" value="1"/>
</dbReference>
<feature type="domain" description="Beta-hexosaminidase bacterial type N-terminal" evidence="7">
    <location>
        <begin position="26"/>
        <end position="150"/>
    </location>
</feature>
<dbReference type="Pfam" id="PF00728">
    <property type="entry name" value="Glyco_hydro_20"/>
    <property type="match status" value="1"/>
</dbReference>
<keyword evidence="3" id="KW-0378">Hydrolase</keyword>
<comment type="caution">
    <text evidence="8">The sequence shown here is derived from an EMBL/GenBank/DDBJ whole genome shotgun (WGS) entry which is preliminary data.</text>
</comment>
<dbReference type="InterPro" id="IPR025705">
    <property type="entry name" value="Beta_hexosaminidase_sua/sub"/>
</dbReference>
<evidence type="ECO:0000259" key="6">
    <source>
        <dbReference type="Pfam" id="PF00728"/>
    </source>
</evidence>
<evidence type="ECO:0000256" key="5">
    <source>
        <dbReference type="SAM" id="SignalP"/>
    </source>
</evidence>
<accession>A0ABS6YCN6</accession>
<keyword evidence="5" id="KW-0732">Signal</keyword>
<dbReference type="Pfam" id="PF02838">
    <property type="entry name" value="Glyco_hydro_20b"/>
    <property type="match status" value="1"/>
</dbReference>
<proteinExistence type="predicted"/>
<evidence type="ECO:0000313" key="8">
    <source>
        <dbReference type="EMBL" id="MBW4768499.1"/>
    </source>
</evidence>
<evidence type="ECO:0000256" key="2">
    <source>
        <dbReference type="ARBA" id="ARBA00012663"/>
    </source>
</evidence>
<evidence type="ECO:0000256" key="1">
    <source>
        <dbReference type="ARBA" id="ARBA00001231"/>
    </source>
</evidence>
<comment type="catalytic activity">
    <reaction evidence="1">
        <text>Hydrolysis of terminal non-reducing N-acetyl-D-hexosamine residues in N-acetyl-beta-D-hexosaminides.</text>
        <dbReference type="EC" id="3.2.1.52"/>
    </reaction>
</comment>
<keyword evidence="4" id="KW-0326">Glycosidase</keyword>